<proteinExistence type="predicted"/>
<reference evidence="2 3" key="1">
    <citation type="submission" date="2021-08" db="EMBL/GenBank/DDBJ databases">
        <title>Whole genome sequence of novel Actinomyces species strain MAS-1.</title>
        <authorList>
            <person name="Saito M."/>
            <person name="Kuwahara N."/>
            <person name="Takizawa T."/>
            <person name="Gotouda H."/>
            <person name="Ochiai T."/>
        </authorList>
    </citation>
    <scope>NUCLEOTIDE SEQUENCE [LARGE SCALE GENOMIC DNA]</scope>
    <source>
        <strain evidence="2 3">MAS-1</strain>
    </source>
</reference>
<dbReference type="Proteomes" id="UP000824496">
    <property type="component" value="Chromosome"/>
</dbReference>
<protein>
    <submittedName>
        <fullName evidence="2">Uncharacterized protein</fullName>
    </submittedName>
</protein>
<accession>A0ABN6K0W8</accession>
<gene>
    <name evidence="2" type="ORF">MANAM107_00630</name>
</gene>
<organism evidence="2 3">
    <name type="scientific">Actinomyces capricornis</name>
    <dbReference type="NCBI Taxonomy" id="2755559"/>
    <lineage>
        <taxon>Bacteria</taxon>
        <taxon>Bacillati</taxon>
        <taxon>Actinomycetota</taxon>
        <taxon>Actinomycetes</taxon>
        <taxon>Actinomycetales</taxon>
        <taxon>Actinomycetaceae</taxon>
        <taxon>Actinomyces</taxon>
    </lineage>
</organism>
<sequence>MEYLAPDGQIDSQGHWQAGPASQSRWEQLRTHQWRASSYEALSTAVKAAASLRDNNLERSTQARAAWATGRGIILLASRVTEYSPTAKRDIAVILTHSINEIRNTAGFGSINDSRGNLTDLQITPYDKFKPAPITENVATEITEFTRVAGSDDRALKIMIDAVMDHSRINTNAVLDSSPGKVVGSSAELGKLLHVSLSRDGQLIGFIYQSALSARTDYSFRGLQTASPTSDPDFNKIDDSREETKRTLLQSAISQIAAYDALPDDSFTDYQGRDYSTIYDWITPEHTIDTEQLQSDPQGAQEWEEWIQGLYFPYDKLITPFDIGFDEGAGVAYR</sequence>
<dbReference type="EMBL" id="AP025017">
    <property type="protein sequence ID" value="BDA63229.1"/>
    <property type="molecule type" value="Genomic_DNA"/>
</dbReference>
<evidence type="ECO:0000256" key="1">
    <source>
        <dbReference type="SAM" id="MobiDB-lite"/>
    </source>
</evidence>
<evidence type="ECO:0000313" key="3">
    <source>
        <dbReference type="Proteomes" id="UP000824496"/>
    </source>
</evidence>
<name>A0ABN6K0W8_9ACTO</name>
<dbReference type="RefSeq" id="WP_223909681.1">
    <property type="nucleotide sequence ID" value="NZ_AP025017.1"/>
</dbReference>
<evidence type="ECO:0000313" key="2">
    <source>
        <dbReference type="EMBL" id="BDA63229.1"/>
    </source>
</evidence>
<keyword evidence="3" id="KW-1185">Reference proteome</keyword>
<feature type="compositionally biased region" description="Polar residues" evidence="1">
    <location>
        <begin position="10"/>
        <end position="24"/>
    </location>
</feature>
<feature type="region of interest" description="Disordered" evidence="1">
    <location>
        <begin position="1"/>
        <end position="24"/>
    </location>
</feature>